<evidence type="ECO:0000313" key="2">
    <source>
        <dbReference type="EMBL" id="CAB4145050.1"/>
    </source>
</evidence>
<evidence type="ECO:0000256" key="1">
    <source>
        <dbReference type="SAM" id="MobiDB-lite"/>
    </source>
</evidence>
<feature type="region of interest" description="Disordered" evidence="1">
    <location>
        <begin position="1"/>
        <end position="23"/>
    </location>
</feature>
<evidence type="ECO:0000313" key="5">
    <source>
        <dbReference type="EMBL" id="CAB4195926.1"/>
    </source>
</evidence>
<organism evidence="5">
    <name type="scientific">uncultured Caudovirales phage</name>
    <dbReference type="NCBI Taxonomy" id="2100421"/>
    <lineage>
        <taxon>Viruses</taxon>
        <taxon>Duplodnaviria</taxon>
        <taxon>Heunggongvirae</taxon>
        <taxon>Uroviricota</taxon>
        <taxon>Caudoviricetes</taxon>
        <taxon>Peduoviridae</taxon>
        <taxon>Maltschvirus</taxon>
        <taxon>Maltschvirus maltsch</taxon>
    </lineage>
</organism>
<dbReference type="EMBL" id="LR797004">
    <property type="protein sequence ID" value="CAB4180768.1"/>
    <property type="molecule type" value="Genomic_DNA"/>
</dbReference>
<dbReference type="EMBL" id="LR797237">
    <property type="protein sequence ID" value="CAB4195926.1"/>
    <property type="molecule type" value="Genomic_DNA"/>
</dbReference>
<dbReference type="EMBL" id="LR797507">
    <property type="protein sequence ID" value="CAB4221887.1"/>
    <property type="molecule type" value="Genomic_DNA"/>
</dbReference>
<name>A0A6J5RNY1_9CAUD</name>
<feature type="compositionally biased region" description="Gly residues" evidence="1">
    <location>
        <begin position="1"/>
        <end position="13"/>
    </location>
</feature>
<accession>A0A6J5RNY1</accession>
<proteinExistence type="predicted"/>
<sequence>MGNKNSGGGGARPGSGRKKGISNVKTQAIAARAFEEGITPLEFMLNVMRQPIPKKATDEEKSAIKAAQFEAAKSAAPYIHPRLAAVAHSGKDGGDLNMCLRVLFGKE</sequence>
<evidence type="ECO:0000313" key="6">
    <source>
        <dbReference type="EMBL" id="CAB4221887.1"/>
    </source>
</evidence>
<dbReference type="EMBL" id="LR796442">
    <property type="protein sequence ID" value="CAB4145050.1"/>
    <property type="molecule type" value="Genomic_DNA"/>
</dbReference>
<dbReference type="EMBL" id="LR796839">
    <property type="protein sequence ID" value="CAB4169137.1"/>
    <property type="molecule type" value="Genomic_DNA"/>
</dbReference>
<gene>
    <name evidence="4" type="ORF">UFOVP1053_28</name>
    <name evidence="5" type="ORF">UFOVP1297_45</name>
    <name evidence="6" type="ORF">UFOVP1647_23</name>
    <name evidence="2" type="ORF">UFOVP472_28</name>
    <name evidence="3" type="ORF">UFOVP891_39</name>
</gene>
<evidence type="ECO:0000313" key="4">
    <source>
        <dbReference type="EMBL" id="CAB4180768.1"/>
    </source>
</evidence>
<reference evidence="5" key="1">
    <citation type="submission" date="2020-05" db="EMBL/GenBank/DDBJ databases">
        <authorList>
            <person name="Chiriac C."/>
            <person name="Salcher M."/>
            <person name="Ghai R."/>
            <person name="Kavagutti S V."/>
        </authorList>
    </citation>
    <scope>NUCLEOTIDE SEQUENCE</scope>
</reference>
<protein>
    <submittedName>
        <fullName evidence="5">Uncharacterized protein</fullName>
    </submittedName>
</protein>
<evidence type="ECO:0000313" key="3">
    <source>
        <dbReference type="EMBL" id="CAB4169137.1"/>
    </source>
</evidence>